<reference evidence="1" key="1">
    <citation type="submission" date="2021-06" db="EMBL/GenBank/DDBJ databases">
        <authorList>
            <person name="Kallberg Y."/>
            <person name="Tangrot J."/>
            <person name="Rosling A."/>
        </authorList>
    </citation>
    <scope>NUCLEOTIDE SEQUENCE</scope>
    <source>
        <strain evidence="1">MA461A</strain>
    </source>
</reference>
<accession>A0ACA9SG69</accession>
<evidence type="ECO:0000313" key="2">
    <source>
        <dbReference type="Proteomes" id="UP000789920"/>
    </source>
</evidence>
<proteinExistence type="predicted"/>
<evidence type="ECO:0000313" key="1">
    <source>
        <dbReference type="EMBL" id="CAG8837225.1"/>
    </source>
</evidence>
<gene>
    <name evidence="1" type="ORF">RPERSI_LOCUS30221</name>
</gene>
<keyword evidence="2" id="KW-1185">Reference proteome</keyword>
<dbReference type="Proteomes" id="UP000789920">
    <property type="component" value="Unassembled WGS sequence"/>
</dbReference>
<sequence length="180" mass="20666">TQGSSFNLQIYRGFSSDFSPRSRSGAEREGEKVATKRKLLSVEGVFFDKQDIRRLQNLERGEQQFLSKIISNNKLNYLAIADYYPYEITEFFNLCKAKKIKPIWGVKIFLQEKPAGKKISATLYPQNNKGYKEVIQKLFAPDSPPDRTFSPIHILSTFSKNCLIVLEAQKIEEIKHLAAQ</sequence>
<name>A0ACA9SG69_9GLOM</name>
<organism evidence="1 2">
    <name type="scientific">Racocetra persica</name>
    <dbReference type="NCBI Taxonomy" id="160502"/>
    <lineage>
        <taxon>Eukaryota</taxon>
        <taxon>Fungi</taxon>
        <taxon>Fungi incertae sedis</taxon>
        <taxon>Mucoromycota</taxon>
        <taxon>Glomeromycotina</taxon>
        <taxon>Glomeromycetes</taxon>
        <taxon>Diversisporales</taxon>
        <taxon>Gigasporaceae</taxon>
        <taxon>Racocetra</taxon>
    </lineage>
</organism>
<protein>
    <submittedName>
        <fullName evidence="1">8952_t:CDS:1</fullName>
    </submittedName>
</protein>
<dbReference type="EMBL" id="CAJVQC010116988">
    <property type="protein sequence ID" value="CAG8837225.1"/>
    <property type="molecule type" value="Genomic_DNA"/>
</dbReference>
<feature type="non-terminal residue" evidence="1">
    <location>
        <position position="1"/>
    </location>
</feature>
<comment type="caution">
    <text evidence="1">The sequence shown here is derived from an EMBL/GenBank/DDBJ whole genome shotgun (WGS) entry which is preliminary data.</text>
</comment>